<accession>A0A917JZ66</accession>
<evidence type="ECO:0000256" key="1">
    <source>
        <dbReference type="SAM" id="SignalP"/>
    </source>
</evidence>
<reference evidence="2" key="1">
    <citation type="journal article" date="2014" name="Int. J. Syst. Evol. Microbiol.">
        <title>Complete genome sequence of Corynebacterium casei LMG S-19264T (=DSM 44701T), isolated from a smear-ripened cheese.</title>
        <authorList>
            <consortium name="US DOE Joint Genome Institute (JGI-PGF)"/>
            <person name="Walter F."/>
            <person name="Albersmeier A."/>
            <person name="Kalinowski J."/>
            <person name="Ruckert C."/>
        </authorList>
    </citation>
    <scope>NUCLEOTIDE SEQUENCE</scope>
    <source>
        <strain evidence="2">JCM 13919</strain>
    </source>
</reference>
<dbReference type="Pfam" id="PF06122">
    <property type="entry name" value="TraH"/>
    <property type="match status" value="1"/>
</dbReference>
<evidence type="ECO:0000313" key="2">
    <source>
        <dbReference type="EMBL" id="GGI91022.1"/>
    </source>
</evidence>
<proteinExistence type="predicted"/>
<sequence>MMRFKSIAITLLMFVQCGFASTSNELNHFFNNLGFSSNVTGSHVYQTQAAGYVSSGSLYMRNQVRNIQIAHVDVPGFRSGCGSIDIIAGGFSFISTDQITQFMQSILSSGAGYALNLALETELPEIAHSMQFIQKLANDINSSNMNSCEIGETMGGALFPKNRANSQRICEDLGMKSGAFADWAKARHECSTGGAIESQLEKAKSDPEYKDRALYNKNVVWDALQENAFLRNNKELAEAYMSISGTVVFDNKGALTTYPSLVNNRDFIKSMLYGGKLPSYQCQDSGKTKDCVNVAYSASTYQDIKSQDSIVNKVEYLMQGIYDNIRSGTALSEEQKGLINMTHDNVFKLIAANAQQGIGIQGSYVLAQSVAADLLSQYLSNSLSIIRSSLAGKDAGAGNEERLLANLREAQQFVDEFSRESRERFNQSMQTNVLIQQNVKQAFSALSPMLQSAYKEGIQS</sequence>
<name>A0A917JZ66_9GAMM</name>
<dbReference type="OrthoDB" id="9797479at2"/>
<reference evidence="2" key="2">
    <citation type="submission" date="2020-09" db="EMBL/GenBank/DDBJ databases">
        <authorList>
            <person name="Sun Q."/>
            <person name="Ohkuma M."/>
        </authorList>
    </citation>
    <scope>NUCLEOTIDE SEQUENCE</scope>
    <source>
        <strain evidence="2">JCM 13919</strain>
    </source>
</reference>
<gene>
    <name evidence="2" type="primary">traH</name>
    <name evidence="2" type="ORF">GCM10007966_19620</name>
</gene>
<dbReference type="AlphaFoldDB" id="A0A917JZ66"/>
<dbReference type="EMBL" id="BMOB01000009">
    <property type="protein sequence ID" value="GGI91022.1"/>
    <property type="molecule type" value="Genomic_DNA"/>
</dbReference>
<feature type="signal peptide" evidence="1">
    <location>
        <begin position="1"/>
        <end position="20"/>
    </location>
</feature>
<dbReference type="InterPro" id="IPR010927">
    <property type="entry name" value="T4SS_TraH"/>
</dbReference>
<dbReference type="RefSeq" id="WP_131777178.1">
    <property type="nucleotide sequence ID" value="NZ_BMOB01000009.1"/>
</dbReference>
<keyword evidence="3" id="KW-1185">Reference proteome</keyword>
<organism evidence="2 3">
    <name type="scientific">Legionella impletisoli</name>
    <dbReference type="NCBI Taxonomy" id="343510"/>
    <lineage>
        <taxon>Bacteria</taxon>
        <taxon>Pseudomonadati</taxon>
        <taxon>Pseudomonadota</taxon>
        <taxon>Gammaproteobacteria</taxon>
        <taxon>Legionellales</taxon>
        <taxon>Legionellaceae</taxon>
        <taxon>Legionella</taxon>
    </lineage>
</organism>
<evidence type="ECO:0000313" key="3">
    <source>
        <dbReference type="Proteomes" id="UP000630149"/>
    </source>
</evidence>
<keyword evidence="1" id="KW-0732">Signal</keyword>
<feature type="chain" id="PRO_5036904511" evidence="1">
    <location>
        <begin position="21"/>
        <end position="460"/>
    </location>
</feature>
<dbReference type="Proteomes" id="UP000630149">
    <property type="component" value="Unassembled WGS sequence"/>
</dbReference>
<comment type="caution">
    <text evidence="2">The sequence shown here is derived from an EMBL/GenBank/DDBJ whole genome shotgun (WGS) entry which is preliminary data.</text>
</comment>
<protein>
    <submittedName>
        <fullName evidence="2">Conjugal transfer protein TraH</fullName>
    </submittedName>
</protein>